<dbReference type="Gene3D" id="3.60.21.10">
    <property type="match status" value="1"/>
</dbReference>
<keyword evidence="1" id="KW-0812">Transmembrane</keyword>
<comment type="caution">
    <text evidence="2">The sequence shown here is derived from an EMBL/GenBank/DDBJ whole genome shotgun (WGS) entry which is preliminary data.</text>
</comment>
<keyword evidence="1" id="KW-1133">Transmembrane helix</keyword>
<keyword evidence="1" id="KW-0472">Membrane</keyword>
<reference evidence="2" key="1">
    <citation type="submission" date="2019-08" db="EMBL/GenBank/DDBJ databases">
        <authorList>
            <person name="Kucharzyk K."/>
            <person name="Murdoch R.W."/>
            <person name="Higgins S."/>
            <person name="Loffler F."/>
        </authorList>
    </citation>
    <scope>NUCLEOTIDE SEQUENCE</scope>
</reference>
<evidence type="ECO:0000313" key="2">
    <source>
        <dbReference type="EMBL" id="MPM18301.1"/>
    </source>
</evidence>
<protein>
    <recommendedName>
        <fullName evidence="3">Calcineurin-like phosphoesterase domain-containing protein</fullName>
    </recommendedName>
</protein>
<dbReference type="AlphaFoldDB" id="A0A644XRA2"/>
<sequence length="238" mass="25665">MILNTEPYSGEQGADVAAEKAAFYQMEKDYAKQAFESSGCRWRVIVAHAGLIQDDPTATAFLESMCDELNVDLYFNGHIHNYYRACARGGVAAETGEGTTFITTSPMGLKFDDFAVGVIDDLLQFQTGGSADKRPYFTRLVADDNGLIVTAYQLSEAGDLSKASTFSSYSVIDTITLTQSLSERYAAPVSAPASAEEQTAETGFAWWKIAAIGGAVLLVVLAVVLITKKRKAKPENQG</sequence>
<organism evidence="2">
    <name type="scientific">bioreactor metagenome</name>
    <dbReference type="NCBI Taxonomy" id="1076179"/>
    <lineage>
        <taxon>unclassified sequences</taxon>
        <taxon>metagenomes</taxon>
        <taxon>ecological metagenomes</taxon>
    </lineage>
</organism>
<accession>A0A644XRA2</accession>
<dbReference type="SUPFAM" id="SSF56300">
    <property type="entry name" value="Metallo-dependent phosphatases"/>
    <property type="match status" value="1"/>
</dbReference>
<evidence type="ECO:0008006" key="3">
    <source>
        <dbReference type="Google" id="ProtNLM"/>
    </source>
</evidence>
<feature type="transmembrane region" description="Helical" evidence="1">
    <location>
        <begin position="204"/>
        <end position="226"/>
    </location>
</feature>
<dbReference type="EMBL" id="VSSQ01002956">
    <property type="protein sequence ID" value="MPM18301.1"/>
    <property type="molecule type" value="Genomic_DNA"/>
</dbReference>
<evidence type="ECO:0000256" key="1">
    <source>
        <dbReference type="SAM" id="Phobius"/>
    </source>
</evidence>
<gene>
    <name evidence="2" type="ORF">SDC9_64707</name>
</gene>
<proteinExistence type="predicted"/>
<name>A0A644XRA2_9ZZZZ</name>
<dbReference type="InterPro" id="IPR029052">
    <property type="entry name" value="Metallo-depent_PP-like"/>
</dbReference>